<reference evidence="1 2" key="1">
    <citation type="submission" date="2019-07" db="EMBL/GenBank/DDBJ databases">
        <title>Genomic Encyclopedia of Type Strains, Phase I: the one thousand microbial genomes (KMG-I) project.</title>
        <authorList>
            <person name="Kyrpides N."/>
        </authorList>
    </citation>
    <scope>NUCLEOTIDE SEQUENCE [LARGE SCALE GENOMIC DNA]</scope>
    <source>
        <strain evidence="1 2">DSM 16647</strain>
    </source>
</reference>
<evidence type="ECO:0000313" key="2">
    <source>
        <dbReference type="Proteomes" id="UP000322294"/>
    </source>
</evidence>
<name>A0A5S5ASB4_9FIRM</name>
<protein>
    <submittedName>
        <fullName evidence="1">Uncharacterized protein</fullName>
    </submittedName>
</protein>
<sequence length="61" mass="6936">MESIKKVLVVLLTVASLFSFYAGSRAIVAYNTRNLVYARQETPLKIVMEEAKIERMIMKGN</sequence>
<keyword evidence="2" id="KW-1185">Reference proteome</keyword>
<organism evidence="1 2">
    <name type="scientific">Thermosediminibacter litoriperuensis</name>
    <dbReference type="NCBI Taxonomy" id="291989"/>
    <lineage>
        <taxon>Bacteria</taxon>
        <taxon>Bacillati</taxon>
        <taxon>Bacillota</taxon>
        <taxon>Clostridia</taxon>
        <taxon>Thermosediminibacterales</taxon>
        <taxon>Thermosediminibacteraceae</taxon>
        <taxon>Thermosediminibacter</taxon>
    </lineage>
</organism>
<dbReference type="Proteomes" id="UP000322294">
    <property type="component" value="Unassembled WGS sequence"/>
</dbReference>
<dbReference type="OrthoDB" id="1730025at2"/>
<accession>A0A5S5ASB4</accession>
<evidence type="ECO:0000313" key="1">
    <source>
        <dbReference type="EMBL" id="TYP54931.1"/>
    </source>
</evidence>
<gene>
    <name evidence="1" type="ORF">LZ11_01254</name>
</gene>
<proteinExistence type="predicted"/>
<dbReference type="EMBL" id="VNHO01000011">
    <property type="protein sequence ID" value="TYP54931.1"/>
    <property type="molecule type" value="Genomic_DNA"/>
</dbReference>
<dbReference type="RefSeq" id="WP_148867018.1">
    <property type="nucleotide sequence ID" value="NZ_VNHO01000011.1"/>
</dbReference>
<dbReference type="AlphaFoldDB" id="A0A5S5ASB4"/>
<comment type="caution">
    <text evidence="1">The sequence shown here is derived from an EMBL/GenBank/DDBJ whole genome shotgun (WGS) entry which is preliminary data.</text>
</comment>